<dbReference type="EMBL" id="BAAAEW010000052">
    <property type="protein sequence ID" value="GAA0770714.1"/>
    <property type="molecule type" value="Genomic_DNA"/>
</dbReference>
<protein>
    <submittedName>
        <fullName evidence="3">Glycine zipper 2TM domain-containing protein</fullName>
    </submittedName>
</protein>
<keyword evidence="4" id="KW-1185">Reference proteome</keyword>
<evidence type="ECO:0000256" key="1">
    <source>
        <dbReference type="SAM" id="SignalP"/>
    </source>
</evidence>
<proteinExistence type="predicted"/>
<keyword evidence="1" id="KW-0732">Signal</keyword>
<evidence type="ECO:0000313" key="4">
    <source>
        <dbReference type="Proteomes" id="UP001500279"/>
    </source>
</evidence>
<accession>A0ABN1KM72</accession>
<dbReference type="RefSeq" id="WP_141290969.1">
    <property type="nucleotide sequence ID" value="NZ_BAAAEW010000052.1"/>
</dbReference>
<sequence>MQRLASRLILATMVATLAACATSSPDVVQRGDAQRMSTVQDGTILSLRPVTIDGSQSGLGGAAGAVVGGVAGSGVGGSRESAIVGVIGAVAGAAIGNAVERSSTKEEGVELLIQLRNGDRRAIVQAKGNENLQAGDAVVIVTTGGKVRVTKAPPVVN</sequence>
<gene>
    <name evidence="3" type="ORF">GCM10009107_62650</name>
</gene>
<reference evidence="3 4" key="1">
    <citation type="journal article" date="2019" name="Int. J. Syst. Evol. Microbiol.">
        <title>The Global Catalogue of Microorganisms (GCM) 10K type strain sequencing project: providing services to taxonomists for standard genome sequencing and annotation.</title>
        <authorList>
            <consortium name="The Broad Institute Genomics Platform"/>
            <consortium name="The Broad Institute Genome Sequencing Center for Infectious Disease"/>
            <person name="Wu L."/>
            <person name="Ma J."/>
        </authorList>
    </citation>
    <scope>NUCLEOTIDE SEQUENCE [LARGE SCALE GENOMIC DNA]</scope>
    <source>
        <strain evidence="3 4">JCM 15503</strain>
    </source>
</reference>
<evidence type="ECO:0000313" key="3">
    <source>
        <dbReference type="EMBL" id="GAA0770714.1"/>
    </source>
</evidence>
<feature type="domain" description="Glycine zipper 2TM" evidence="2">
    <location>
        <begin position="59"/>
        <end position="100"/>
    </location>
</feature>
<comment type="caution">
    <text evidence="3">The sequence shown here is derived from an EMBL/GenBank/DDBJ whole genome shotgun (WGS) entry which is preliminary data.</text>
</comment>
<evidence type="ECO:0000259" key="2">
    <source>
        <dbReference type="Pfam" id="PF05433"/>
    </source>
</evidence>
<dbReference type="PROSITE" id="PS51257">
    <property type="entry name" value="PROKAR_LIPOPROTEIN"/>
    <property type="match status" value="1"/>
</dbReference>
<feature type="chain" id="PRO_5045673017" evidence="1">
    <location>
        <begin position="22"/>
        <end position="157"/>
    </location>
</feature>
<organism evidence="3 4">
    <name type="scientific">Ideonella azotifigens</name>
    <dbReference type="NCBI Taxonomy" id="513160"/>
    <lineage>
        <taxon>Bacteria</taxon>
        <taxon>Pseudomonadati</taxon>
        <taxon>Pseudomonadota</taxon>
        <taxon>Betaproteobacteria</taxon>
        <taxon>Burkholderiales</taxon>
        <taxon>Sphaerotilaceae</taxon>
        <taxon>Ideonella</taxon>
    </lineage>
</organism>
<dbReference type="Pfam" id="PF05433">
    <property type="entry name" value="Rick_17kDa_Anti"/>
    <property type="match status" value="1"/>
</dbReference>
<dbReference type="InterPro" id="IPR008816">
    <property type="entry name" value="Gly_zipper_2TM_dom"/>
</dbReference>
<name>A0ABN1KM72_9BURK</name>
<dbReference type="Proteomes" id="UP001500279">
    <property type="component" value="Unassembled WGS sequence"/>
</dbReference>
<feature type="signal peptide" evidence="1">
    <location>
        <begin position="1"/>
        <end position="21"/>
    </location>
</feature>